<sequence>MTALALTTLIARGRIDLDADVRRYVPTFPRKEHDFSVRQLAGHLAGIRHYAGDEAYSRTHYASVGDALAIFKDDPLVAPPGKEWRYSSYGYNLLAAVIEQASNKAFLDHMAESVFVPLGMADTEADHIGQIVPHRGRYYVRREGKLLNEPEVDNSNKWASGGILSTTDDLVRFGLAHFDDRLVSPDMRNILWTEQRTSAGANTGYGIGWRTVVDAEGNRWIGHGGGSIGGTTQFWLFPDQQLVIAVASNMTELDYGDLLPRLRNLFTDSPAIRTGCSRPKVG</sequence>
<dbReference type="PANTHER" id="PTHR46520">
    <property type="entry name" value="SERINE BETA-LACTAMASE-LIKE PROTEIN LACTB, MITOCHONDRIAL"/>
    <property type="match status" value="1"/>
</dbReference>
<dbReference type="GO" id="GO:0019216">
    <property type="term" value="P:regulation of lipid metabolic process"/>
    <property type="evidence" value="ECO:0007669"/>
    <property type="project" value="TreeGrafter"/>
</dbReference>
<name>A0A562LL00_9GAMM</name>
<evidence type="ECO:0000313" key="2">
    <source>
        <dbReference type="EMBL" id="TWI08263.1"/>
    </source>
</evidence>
<organism evidence="2 3">
    <name type="scientific">Aerolutibacter ruishenii</name>
    <dbReference type="NCBI Taxonomy" id="686800"/>
    <lineage>
        <taxon>Bacteria</taxon>
        <taxon>Pseudomonadati</taxon>
        <taxon>Pseudomonadota</taxon>
        <taxon>Gammaproteobacteria</taxon>
        <taxon>Lysobacterales</taxon>
        <taxon>Lysobacteraceae</taxon>
        <taxon>Aerolutibacter</taxon>
    </lineage>
</organism>
<accession>A0A562LL00</accession>
<reference evidence="2 3" key="1">
    <citation type="journal article" date="2015" name="Stand. Genomic Sci.">
        <title>Genomic Encyclopedia of Bacterial and Archaeal Type Strains, Phase III: the genomes of soil and plant-associated and newly described type strains.</title>
        <authorList>
            <person name="Whitman W.B."/>
            <person name="Woyke T."/>
            <person name="Klenk H.P."/>
            <person name="Zhou Y."/>
            <person name="Lilburn T.G."/>
            <person name="Beck B.J."/>
            <person name="De Vos P."/>
            <person name="Vandamme P."/>
            <person name="Eisen J.A."/>
            <person name="Garrity G."/>
            <person name="Hugenholtz P."/>
            <person name="Kyrpides N.C."/>
        </authorList>
    </citation>
    <scope>NUCLEOTIDE SEQUENCE [LARGE SCALE GENOMIC DNA]</scope>
    <source>
        <strain evidence="2 3">CGMCC 1.10136</strain>
    </source>
</reference>
<evidence type="ECO:0000259" key="1">
    <source>
        <dbReference type="Pfam" id="PF00144"/>
    </source>
</evidence>
<dbReference type="Gene3D" id="3.40.710.10">
    <property type="entry name" value="DD-peptidase/beta-lactamase superfamily"/>
    <property type="match status" value="1"/>
</dbReference>
<gene>
    <name evidence="2" type="ORF">IP93_02499</name>
</gene>
<dbReference type="Pfam" id="PF00144">
    <property type="entry name" value="Beta-lactamase"/>
    <property type="match status" value="1"/>
</dbReference>
<dbReference type="InterPro" id="IPR012338">
    <property type="entry name" value="Beta-lactam/transpept-like"/>
</dbReference>
<proteinExistence type="predicted"/>
<dbReference type="InterPro" id="IPR052794">
    <property type="entry name" value="Mito_Ser_Protease_LACTB"/>
</dbReference>
<dbReference type="Proteomes" id="UP000316471">
    <property type="component" value="Unassembled WGS sequence"/>
</dbReference>
<dbReference type="AlphaFoldDB" id="A0A562LL00"/>
<dbReference type="GO" id="GO:0006508">
    <property type="term" value="P:proteolysis"/>
    <property type="evidence" value="ECO:0007669"/>
    <property type="project" value="TreeGrafter"/>
</dbReference>
<dbReference type="GO" id="GO:0008233">
    <property type="term" value="F:peptidase activity"/>
    <property type="evidence" value="ECO:0007669"/>
    <property type="project" value="TreeGrafter"/>
</dbReference>
<dbReference type="InterPro" id="IPR001466">
    <property type="entry name" value="Beta-lactam-related"/>
</dbReference>
<evidence type="ECO:0000313" key="3">
    <source>
        <dbReference type="Proteomes" id="UP000316471"/>
    </source>
</evidence>
<comment type="caution">
    <text evidence="2">The sequence shown here is derived from an EMBL/GenBank/DDBJ whole genome shotgun (WGS) entry which is preliminary data.</text>
</comment>
<dbReference type="SUPFAM" id="SSF56601">
    <property type="entry name" value="beta-lactamase/transpeptidase-like"/>
    <property type="match status" value="1"/>
</dbReference>
<feature type="domain" description="Beta-lactamase-related" evidence="1">
    <location>
        <begin position="1"/>
        <end position="253"/>
    </location>
</feature>
<dbReference type="PANTHER" id="PTHR46520:SF1">
    <property type="entry name" value="SERINE BETA-LACTAMASE-LIKE PROTEIN LACTB, MITOCHONDRIAL"/>
    <property type="match status" value="1"/>
</dbReference>
<protein>
    <submittedName>
        <fullName evidence="2">CubicO group peptidase (Beta-lactamase class C family)</fullName>
    </submittedName>
</protein>
<dbReference type="EMBL" id="VLKP01000010">
    <property type="protein sequence ID" value="TWI08263.1"/>
    <property type="molecule type" value="Genomic_DNA"/>
</dbReference>
<keyword evidence="3" id="KW-1185">Reference proteome</keyword>